<keyword evidence="3" id="KW-0547">Nucleotide-binding</keyword>
<dbReference type="Proteomes" id="UP001316087">
    <property type="component" value="Unassembled WGS sequence"/>
</dbReference>
<feature type="transmembrane region" description="Helical" evidence="7">
    <location>
        <begin position="58"/>
        <end position="79"/>
    </location>
</feature>
<keyword evidence="4 10" id="KW-0067">ATP-binding</keyword>
<dbReference type="CDD" id="cd07346">
    <property type="entry name" value="ABC_6TM_exporters"/>
    <property type="match status" value="1"/>
</dbReference>
<evidence type="ECO:0000256" key="7">
    <source>
        <dbReference type="SAM" id="Phobius"/>
    </source>
</evidence>
<evidence type="ECO:0000256" key="5">
    <source>
        <dbReference type="ARBA" id="ARBA00022989"/>
    </source>
</evidence>
<dbReference type="PROSITE" id="PS50893">
    <property type="entry name" value="ABC_TRANSPORTER_2"/>
    <property type="match status" value="1"/>
</dbReference>
<name>A0ABS9UCN1_9BACL</name>
<dbReference type="Gene3D" id="1.20.1560.10">
    <property type="entry name" value="ABC transporter type 1, transmembrane domain"/>
    <property type="match status" value="1"/>
</dbReference>
<dbReference type="PANTHER" id="PTHR43394:SF1">
    <property type="entry name" value="ATP-BINDING CASSETTE SUB-FAMILY B MEMBER 10, MITOCHONDRIAL"/>
    <property type="match status" value="1"/>
</dbReference>
<feature type="transmembrane region" description="Helical" evidence="7">
    <location>
        <begin position="141"/>
        <end position="170"/>
    </location>
</feature>
<comment type="caution">
    <text evidence="10">The sequence shown here is derived from an EMBL/GenBank/DDBJ whole genome shotgun (WGS) entry which is preliminary data.</text>
</comment>
<evidence type="ECO:0000256" key="6">
    <source>
        <dbReference type="ARBA" id="ARBA00023136"/>
    </source>
</evidence>
<sequence>MKNMHWIWNYIKNQKFFYFTSIILLIIESISFVYSITLQQYIIDQIIMGSNFGEILKYVLLIALCYLIFIVLFVVNPYIQSKIHGRIKYQLVEQGLSTLYSTPINIIQKERNARYVHFFTNEIPIVARLIGEDITDIIKHLVSTIIICVLFLKASPILFFSILILSLFYIKTGKKLSNEQKKVSKDIQNKKSSLLIVLEECITSTRDVIANNRGDWEKARYQNRFIQYFKCIMMEGKLKIKMVFSLESITSIAQLIVIGYGGYLVFKGGMSIGLLVVIYQLTLELLHSFVKVYNLVFSFSGKMASVENISNWFSTKPKRTDNTKTISSIESLTTNNISFRYNLGGKFILKNFSIDIPIGKKIAFVGLSGSGKSTIGSLLESLYEVEEGSIMANNININDISNDTWKSKVSIVFQDPYIFPGTIRDNLLLGYNRITDNQIINLAKAMCIDNFIQKLPDKYDSSLGERGITISGGEKQRLALVRALIRDPEVLILDESTSALDVNTEKIIHKNLAIIRDNKTTIIIAHRLSTIKDSDIIFVIDKGEIVEQGCHSELLNNKSLYYELVMNEMKDNNSLIYQ</sequence>
<evidence type="ECO:0000256" key="3">
    <source>
        <dbReference type="ARBA" id="ARBA00022741"/>
    </source>
</evidence>
<keyword evidence="11" id="KW-1185">Reference proteome</keyword>
<accession>A0ABS9UCN1</accession>
<evidence type="ECO:0000313" key="11">
    <source>
        <dbReference type="Proteomes" id="UP001316087"/>
    </source>
</evidence>
<keyword evidence="5 7" id="KW-1133">Transmembrane helix</keyword>
<feature type="transmembrane region" description="Helical" evidence="7">
    <location>
        <begin position="243"/>
        <end position="266"/>
    </location>
</feature>
<dbReference type="InterPro" id="IPR011527">
    <property type="entry name" value="ABC1_TM_dom"/>
</dbReference>
<dbReference type="InterPro" id="IPR039421">
    <property type="entry name" value="Type_1_exporter"/>
</dbReference>
<feature type="transmembrane region" description="Helical" evidence="7">
    <location>
        <begin position="16"/>
        <end position="37"/>
    </location>
</feature>
<dbReference type="PANTHER" id="PTHR43394">
    <property type="entry name" value="ATP-DEPENDENT PERMEASE MDL1, MITOCHONDRIAL"/>
    <property type="match status" value="1"/>
</dbReference>
<dbReference type="SUPFAM" id="SSF90123">
    <property type="entry name" value="ABC transporter transmembrane region"/>
    <property type="match status" value="1"/>
</dbReference>
<dbReference type="InterPro" id="IPR003439">
    <property type="entry name" value="ABC_transporter-like_ATP-bd"/>
</dbReference>
<comment type="subcellular location">
    <subcellularLocation>
        <location evidence="1">Cell membrane</location>
        <topology evidence="1">Multi-pass membrane protein</topology>
    </subcellularLocation>
</comment>
<gene>
    <name evidence="10" type="ORF">LZ480_09335</name>
</gene>
<evidence type="ECO:0000256" key="4">
    <source>
        <dbReference type="ARBA" id="ARBA00022840"/>
    </source>
</evidence>
<feature type="domain" description="ABC transporter" evidence="8">
    <location>
        <begin position="332"/>
        <end position="567"/>
    </location>
</feature>
<dbReference type="PROSITE" id="PS50929">
    <property type="entry name" value="ABC_TM1F"/>
    <property type="match status" value="1"/>
</dbReference>
<dbReference type="GO" id="GO:0005524">
    <property type="term" value="F:ATP binding"/>
    <property type="evidence" value="ECO:0007669"/>
    <property type="project" value="UniProtKB-KW"/>
</dbReference>
<evidence type="ECO:0000259" key="9">
    <source>
        <dbReference type="PROSITE" id="PS50929"/>
    </source>
</evidence>
<keyword evidence="6 7" id="KW-0472">Membrane</keyword>
<dbReference type="EMBL" id="JAKZFC010000002">
    <property type="protein sequence ID" value="MCH7322096.1"/>
    <property type="molecule type" value="Genomic_DNA"/>
</dbReference>
<dbReference type="PROSITE" id="PS00211">
    <property type="entry name" value="ABC_TRANSPORTER_1"/>
    <property type="match status" value="1"/>
</dbReference>
<dbReference type="SMART" id="SM00382">
    <property type="entry name" value="AAA"/>
    <property type="match status" value="1"/>
</dbReference>
<evidence type="ECO:0000256" key="1">
    <source>
        <dbReference type="ARBA" id="ARBA00004651"/>
    </source>
</evidence>
<dbReference type="Gene3D" id="3.40.50.300">
    <property type="entry name" value="P-loop containing nucleotide triphosphate hydrolases"/>
    <property type="match status" value="1"/>
</dbReference>
<feature type="domain" description="ABC transmembrane type-1" evidence="9">
    <location>
        <begin position="19"/>
        <end position="286"/>
    </location>
</feature>
<feature type="transmembrane region" description="Helical" evidence="7">
    <location>
        <begin position="272"/>
        <end position="293"/>
    </location>
</feature>
<dbReference type="RefSeq" id="WP_241369137.1">
    <property type="nucleotide sequence ID" value="NZ_JAKZFC010000002.1"/>
</dbReference>
<organism evidence="10 11">
    <name type="scientific">Solibacillus palustris</name>
    <dbReference type="NCBI Taxonomy" id="2908203"/>
    <lineage>
        <taxon>Bacteria</taxon>
        <taxon>Bacillati</taxon>
        <taxon>Bacillota</taxon>
        <taxon>Bacilli</taxon>
        <taxon>Bacillales</taxon>
        <taxon>Caryophanaceae</taxon>
        <taxon>Solibacillus</taxon>
    </lineage>
</organism>
<proteinExistence type="predicted"/>
<protein>
    <submittedName>
        <fullName evidence="10">ABC transporter ATP-binding protein/permease</fullName>
    </submittedName>
</protein>
<evidence type="ECO:0000259" key="8">
    <source>
        <dbReference type="PROSITE" id="PS50893"/>
    </source>
</evidence>
<evidence type="ECO:0000313" key="10">
    <source>
        <dbReference type="EMBL" id="MCH7322096.1"/>
    </source>
</evidence>
<reference evidence="10 11" key="1">
    <citation type="submission" date="2022-03" db="EMBL/GenBank/DDBJ databases">
        <authorList>
            <person name="Jo J.-H."/>
            <person name="Im W.-T."/>
        </authorList>
    </citation>
    <scope>NUCLEOTIDE SEQUENCE [LARGE SCALE GENOMIC DNA]</scope>
    <source>
        <strain evidence="10 11">MA9</strain>
    </source>
</reference>
<dbReference type="Pfam" id="PF00664">
    <property type="entry name" value="ABC_membrane"/>
    <property type="match status" value="1"/>
</dbReference>
<dbReference type="InterPro" id="IPR017871">
    <property type="entry name" value="ABC_transporter-like_CS"/>
</dbReference>
<evidence type="ECO:0000256" key="2">
    <source>
        <dbReference type="ARBA" id="ARBA00022692"/>
    </source>
</evidence>
<dbReference type="InterPro" id="IPR003593">
    <property type="entry name" value="AAA+_ATPase"/>
</dbReference>
<keyword evidence="2 7" id="KW-0812">Transmembrane</keyword>
<dbReference type="InterPro" id="IPR027417">
    <property type="entry name" value="P-loop_NTPase"/>
</dbReference>
<dbReference type="InterPro" id="IPR036640">
    <property type="entry name" value="ABC1_TM_sf"/>
</dbReference>
<dbReference type="Pfam" id="PF00005">
    <property type="entry name" value="ABC_tran"/>
    <property type="match status" value="1"/>
</dbReference>
<dbReference type="SUPFAM" id="SSF52540">
    <property type="entry name" value="P-loop containing nucleoside triphosphate hydrolases"/>
    <property type="match status" value="1"/>
</dbReference>